<gene>
    <name evidence="2" type="ORF">WDV06_15330</name>
</gene>
<keyword evidence="1" id="KW-0812">Transmembrane</keyword>
<evidence type="ECO:0000313" key="2">
    <source>
        <dbReference type="EMBL" id="MFH7596454.1"/>
    </source>
</evidence>
<dbReference type="EMBL" id="JBBDHD010000032">
    <property type="protein sequence ID" value="MFH7596454.1"/>
    <property type="molecule type" value="Genomic_DNA"/>
</dbReference>
<feature type="transmembrane region" description="Helical" evidence="1">
    <location>
        <begin position="14"/>
        <end position="34"/>
    </location>
</feature>
<sequence length="40" mass="4835">MHEKWKEKGVAMRAFFYIFGTHVFAGFIWLLFYLGQHAQK</sequence>
<proteinExistence type="predicted"/>
<keyword evidence="1" id="KW-0472">Membrane</keyword>
<name>A0ABW7PDJ3_9ACTN</name>
<evidence type="ECO:0000256" key="1">
    <source>
        <dbReference type="SAM" id="Phobius"/>
    </source>
</evidence>
<keyword evidence="3" id="KW-1185">Reference proteome</keyword>
<reference evidence="2 3" key="1">
    <citation type="submission" date="2024-03" db="EMBL/GenBank/DDBJ databases">
        <title>Whole genome sequencing of Streptomyces racemochromogenes, to identify antimicrobial biosynthetic gene clusters.</title>
        <authorList>
            <person name="Suryawanshi P."/>
            <person name="Krishnaraj P.U."/>
            <person name="Arun Y.P."/>
            <person name="Suryawanshi M.P."/>
            <person name="Rakshit O."/>
        </authorList>
    </citation>
    <scope>NUCLEOTIDE SEQUENCE [LARGE SCALE GENOMIC DNA]</scope>
    <source>
        <strain evidence="2 3">AUDT626</strain>
    </source>
</reference>
<evidence type="ECO:0000313" key="3">
    <source>
        <dbReference type="Proteomes" id="UP001610631"/>
    </source>
</evidence>
<accession>A0ABW7PDJ3</accession>
<dbReference type="InterPro" id="IPR046129">
    <property type="entry name" value="DUF6126"/>
</dbReference>
<keyword evidence="1" id="KW-1133">Transmembrane helix</keyword>
<protein>
    <submittedName>
        <fullName evidence="2">DUF6126 family protein</fullName>
    </submittedName>
</protein>
<organism evidence="2 3">
    <name type="scientific">Streptomyces racemochromogenes</name>
    <dbReference type="NCBI Taxonomy" id="67353"/>
    <lineage>
        <taxon>Bacteria</taxon>
        <taxon>Bacillati</taxon>
        <taxon>Actinomycetota</taxon>
        <taxon>Actinomycetes</taxon>
        <taxon>Kitasatosporales</taxon>
        <taxon>Streptomycetaceae</taxon>
        <taxon>Streptomyces</taxon>
    </lineage>
</organism>
<comment type="caution">
    <text evidence="2">The sequence shown here is derived from an EMBL/GenBank/DDBJ whole genome shotgun (WGS) entry which is preliminary data.</text>
</comment>
<dbReference type="Pfam" id="PF19621">
    <property type="entry name" value="DUF6126"/>
    <property type="match status" value="1"/>
</dbReference>
<dbReference type="Proteomes" id="UP001610631">
    <property type="component" value="Unassembled WGS sequence"/>
</dbReference>